<gene>
    <name evidence="2" type="ORF">LCGC14_1415780</name>
</gene>
<dbReference type="EMBL" id="LAZR01009386">
    <property type="protein sequence ID" value="KKM72914.1"/>
    <property type="molecule type" value="Genomic_DNA"/>
</dbReference>
<feature type="transmembrane region" description="Helical" evidence="1">
    <location>
        <begin position="1004"/>
        <end position="1021"/>
    </location>
</feature>
<evidence type="ECO:0000313" key="2">
    <source>
        <dbReference type="EMBL" id="KKM72914.1"/>
    </source>
</evidence>
<comment type="caution">
    <text evidence="2">The sequence shown here is derived from an EMBL/GenBank/DDBJ whole genome shotgun (WGS) entry which is preliminary data.</text>
</comment>
<feature type="non-terminal residue" evidence="2">
    <location>
        <position position="1"/>
    </location>
</feature>
<dbReference type="InterPro" id="IPR013783">
    <property type="entry name" value="Ig-like_fold"/>
</dbReference>
<dbReference type="Gene3D" id="2.60.120.200">
    <property type="match status" value="1"/>
</dbReference>
<dbReference type="Gene3D" id="2.60.40.10">
    <property type="entry name" value="Immunoglobulins"/>
    <property type="match status" value="1"/>
</dbReference>
<accession>A0A0F9JSX5</accession>
<keyword evidence="1" id="KW-0472">Membrane</keyword>
<protein>
    <recommendedName>
        <fullName evidence="3">LamG-like jellyroll fold domain-containing protein</fullName>
    </recommendedName>
</protein>
<reference evidence="2" key="1">
    <citation type="journal article" date="2015" name="Nature">
        <title>Complex archaea that bridge the gap between prokaryotes and eukaryotes.</title>
        <authorList>
            <person name="Spang A."/>
            <person name="Saw J.H."/>
            <person name="Jorgensen S.L."/>
            <person name="Zaremba-Niedzwiedzka K."/>
            <person name="Martijn J."/>
            <person name="Lind A.E."/>
            <person name="van Eijk R."/>
            <person name="Schleper C."/>
            <person name="Guy L."/>
            <person name="Ettema T.J."/>
        </authorList>
    </citation>
    <scope>NUCLEOTIDE SEQUENCE</scope>
</reference>
<name>A0A0F9JSX5_9ZZZZ</name>
<evidence type="ECO:0008006" key="3">
    <source>
        <dbReference type="Google" id="ProtNLM"/>
    </source>
</evidence>
<feature type="transmembrane region" description="Helical" evidence="1">
    <location>
        <begin position="1027"/>
        <end position="1046"/>
    </location>
</feature>
<dbReference type="Pfam" id="PF13385">
    <property type="entry name" value="Laminin_G_3"/>
    <property type="match status" value="1"/>
</dbReference>
<dbReference type="SUPFAM" id="SSF49899">
    <property type="entry name" value="Concanavalin A-like lectins/glucanases"/>
    <property type="match status" value="1"/>
</dbReference>
<evidence type="ECO:0000256" key="1">
    <source>
        <dbReference type="SAM" id="Phobius"/>
    </source>
</evidence>
<sequence>SVEYSDDDMEVKISNFFGLGKEIGRAKLTSHETPTEVRNVIEGENRTVMYYEFNFKEKYDNGLGKVEFINMHSGEKIEKDYYFAIAVYDEDGILSHWERLDEGNIPKGKVTIGLVTDVNTGDYIDGIWTVAGKKIKKHATWSASLNNGLVHYWNCDEGTGTDVGDQRGGDTGVQRNGTIVTGGGWDDGIINGGCTGNGVTDEGGFEMDGYLNGDLGNDTFTISFWINETSDTDQSQGYFGGAVDTQNRYMVNTVAGGTAVWVIDGAGASIIRGRPDSLHTWHYMAIISNATGTYAYIDSVLEGSDLTGRTPTDVWKTLRIGGVNASGYKSMNGTIDEIGIWNRTLTDSEISNIWNSGAGISYTMDFDKNPTVTLNKPLNNTNISTQTIDFNCNATDDFMVENVSLYFDGTLNHTVEDGVTNETELAISLNVSDGSYIWTCQAYDNSTIPQLTIAGERNFTLDRHPPNINISFPFEAVDYQISNHNLTINYSVTDDLLEGCVGSFDNGVNNITLVCADGNYTVNISSINNNTFNIFANDSSGKEANLSRTWDYKVFQREVNFSSSTIEGSTEQFYLNFEQGAGLQTSLVKFVYNITETSAAFIVVDNNVTVLDSFGIPQQDEDSTVVPFYWSITMSDGSVVNTTIYNHTVGTFEVDNCTDFSTVLYNYTVLDEKEQTILANTTIEIQFSMFDSGRTENILNFSHKYEEVNPAQICINGSLSNTAGYSVTTVVKYTSNDSGNPYAEEYYNILNGSLTNASIPININLYDLKSIDSTEFQLTFRDSSLTLAPNILVFLYRQYVSDNDFKVVEIPLTDTNGQTILHLVRNDVVYNILFVEESGRVLATYNKMIAFCQDFTIGQCTLELNAVSDTDTIYDYSDDLGVSYTNPRYSNLTGVISFDFLSTDLSVKTVRTEVVRNNQFGNRTVCTNSLTSTSGTVTCDVSEIVDSDRFLFTYIYVDGDLKTQSTIDLEQSETGSFGLVNGALFAFLLMIFIISIFAHDKQALMVALVFGWAAVVALGAINGALIGGISGGMWLIVTAVFIIMRLKKEEVG</sequence>
<organism evidence="2">
    <name type="scientific">marine sediment metagenome</name>
    <dbReference type="NCBI Taxonomy" id="412755"/>
    <lineage>
        <taxon>unclassified sequences</taxon>
        <taxon>metagenomes</taxon>
        <taxon>ecological metagenomes</taxon>
    </lineage>
</organism>
<dbReference type="InterPro" id="IPR013320">
    <property type="entry name" value="ConA-like_dom_sf"/>
</dbReference>
<keyword evidence="1" id="KW-1133">Transmembrane helix</keyword>
<proteinExistence type="predicted"/>
<feature type="transmembrane region" description="Helical" evidence="1">
    <location>
        <begin position="977"/>
        <end position="997"/>
    </location>
</feature>
<keyword evidence="1" id="KW-0812">Transmembrane</keyword>
<dbReference type="AlphaFoldDB" id="A0A0F9JSX5"/>
<dbReference type="Pfam" id="PF17957">
    <property type="entry name" value="Big_7"/>
    <property type="match status" value="1"/>
</dbReference>